<reference evidence="1" key="1">
    <citation type="submission" date="2021-02" db="EMBL/GenBank/DDBJ databases">
        <authorList>
            <consortium name="DOE Joint Genome Institute"/>
            <person name="Ahrendt S."/>
            <person name="Looney B.P."/>
            <person name="Miyauchi S."/>
            <person name="Morin E."/>
            <person name="Drula E."/>
            <person name="Courty P.E."/>
            <person name="Chicoki N."/>
            <person name="Fauchery L."/>
            <person name="Kohler A."/>
            <person name="Kuo A."/>
            <person name="Labutti K."/>
            <person name="Pangilinan J."/>
            <person name="Lipzen A."/>
            <person name="Riley R."/>
            <person name="Andreopoulos W."/>
            <person name="He G."/>
            <person name="Johnson J."/>
            <person name="Barry K.W."/>
            <person name="Grigoriev I.V."/>
            <person name="Nagy L."/>
            <person name="Hibbett D."/>
            <person name="Henrissat B."/>
            <person name="Matheny P.B."/>
            <person name="Labbe J."/>
            <person name="Martin F."/>
        </authorList>
    </citation>
    <scope>NUCLEOTIDE SEQUENCE</scope>
    <source>
        <strain evidence="1">EC-137</strain>
    </source>
</reference>
<reference evidence="1" key="2">
    <citation type="journal article" date="2022" name="New Phytol.">
        <title>Evolutionary transition to the ectomycorrhizal habit in the genomes of a hyperdiverse lineage of mushroom-forming fungi.</title>
        <authorList>
            <person name="Looney B."/>
            <person name="Miyauchi S."/>
            <person name="Morin E."/>
            <person name="Drula E."/>
            <person name="Courty P.E."/>
            <person name="Kohler A."/>
            <person name="Kuo A."/>
            <person name="LaButti K."/>
            <person name="Pangilinan J."/>
            <person name="Lipzen A."/>
            <person name="Riley R."/>
            <person name="Andreopoulos W."/>
            <person name="He G."/>
            <person name="Johnson J."/>
            <person name="Nolan M."/>
            <person name="Tritt A."/>
            <person name="Barry K.W."/>
            <person name="Grigoriev I.V."/>
            <person name="Nagy L.G."/>
            <person name="Hibbett D."/>
            <person name="Henrissat B."/>
            <person name="Matheny P.B."/>
            <person name="Labbe J."/>
            <person name="Martin F.M."/>
        </authorList>
    </citation>
    <scope>NUCLEOTIDE SEQUENCE</scope>
    <source>
        <strain evidence="1">EC-137</strain>
    </source>
</reference>
<gene>
    <name evidence="1" type="ORF">K488DRAFT_71817</name>
</gene>
<protein>
    <submittedName>
        <fullName evidence="1">Uncharacterized protein</fullName>
    </submittedName>
</protein>
<sequence length="161" mass="18497">MAAYTPTPELLASLVPWPPPEFDGVNAFYGWILNSDNLEACLASDPYNVLLDPTDPDLNIYKAAKTIEAYLGMREPDFHVEIRRVQLPPDGTEFQTNVIVGLWGRFRTRTGEWEPITIRQSYPELFDQFKAMVGITGEPRWHRNPLQSHHWQQTAFGTGHW</sequence>
<name>A0ACB8QGZ9_9AGAM</name>
<organism evidence="1 2">
    <name type="scientific">Vararia minispora EC-137</name>
    <dbReference type="NCBI Taxonomy" id="1314806"/>
    <lineage>
        <taxon>Eukaryota</taxon>
        <taxon>Fungi</taxon>
        <taxon>Dikarya</taxon>
        <taxon>Basidiomycota</taxon>
        <taxon>Agaricomycotina</taxon>
        <taxon>Agaricomycetes</taxon>
        <taxon>Russulales</taxon>
        <taxon>Lachnocladiaceae</taxon>
        <taxon>Vararia</taxon>
    </lineage>
</organism>
<evidence type="ECO:0000313" key="1">
    <source>
        <dbReference type="EMBL" id="KAI0030917.1"/>
    </source>
</evidence>
<comment type="caution">
    <text evidence="1">The sequence shown here is derived from an EMBL/GenBank/DDBJ whole genome shotgun (WGS) entry which is preliminary data.</text>
</comment>
<keyword evidence="2" id="KW-1185">Reference proteome</keyword>
<accession>A0ACB8QGZ9</accession>
<proteinExistence type="predicted"/>
<dbReference type="EMBL" id="MU273600">
    <property type="protein sequence ID" value="KAI0030917.1"/>
    <property type="molecule type" value="Genomic_DNA"/>
</dbReference>
<evidence type="ECO:0000313" key="2">
    <source>
        <dbReference type="Proteomes" id="UP000814128"/>
    </source>
</evidence>
<dbReference type="Proteomes" id="UP000814128">
    <property type="component" value="Unassembled WGS sequence"/>
</dbReference>